<dbReference type="Proteomes" id="UP001282474">
    <property type="component" value="Unassembled WGS sequence"/>
</dbReference>
<name>A0ABU4MLS3_9ACTN</name>
<dbReference type="Gene3D" id="3.90.1720.10">
    <property type="entry name" value="endopeptidase domain like (from Nostoc punctiforme)"/>
    <property type="match status" value="1"/>
</dbReference>
<dbReference type="Pfam" id="PF05708">
    <property type="entry name" value="Peptidase_C92"/>
    <property type="match status" value="1"/>
</dbReference>
<keyword evidence="1" id="KW-0732">Signal</keyword>
<dbReference type="SUPFAM" id="SSF54001">
    <property type="entry name" value="Cysteine proteinases"/>
    <property type="match status" value="1"/>
</dbReference>
<feature type="signal peptide" evidence="1">
    <location>
        <begin position="1"/>
        <end position="32"/>
    </location>
</feature>
<dbReference type="InterPro" id="IPR038765">
    <property type="entry name" value="Papain-like_cys_pep_sf"/>
</dbReference>
<accession>A0ABU4MLS3</accession>
<keyword evidence="3" id="KW-1185">Reference proteome</keyword>
<gene>
    <name evidence="2" type="ORF">PV383_14655</name>
</gene>
<feature type="chain" id="PRO_5047259032" evidence="1">
    <location>
        <begin position="33"/>
        <end position="201"/>
    </location>
</feature>
<dbReference type="RefSeq" id="WP_078853694.1">
    <property type="nucleotide sequence ID" value="NZ_JABXWF010000002.1"/>
</dbReference>
<organism evidence="2 3">
    <name type="scientific">Streptomyces caniscabiei</name>
    <dbReference type="NCBI Taxonomy" id="2746961"/>
    <lineage>
        <taxon>Bacteria</taxon>
        <taxon>Bacillati</taxon>
        <taxon>Actinomycetota</taxon>
        <taxon>Actinomycetes</taxon>
        <taxon>Kitasatosporales</taxon>
        <taxon>Streptomycetaceae</taxon>
        <taxon>Streptomyces</taxon>
    </lineage>
</organism>
<dbReference type="EMBL" id="JARAWJ010000009">
    <property type="protein sequence ID" value="MDX3038403.1"/>
    <property type="molecule type" value="Genomic_DNA"/>
</dbReference>
<sequence>MSKIRRILASSMAATVVAGTATAGLLVAPAQAAETAASSPVGIASSDDGACKTKKTVGNARNKGDVFHSYAKTKVFKHNHVGIYYTTKTIVEAPGKDSKSRSVTASSLKKCGPIYKMYVKAKQSSRNKAADHAYKKFRNMPYDKNFANNKYNNNGKLNCSELVWKAYKDSVNIDLDKNGGLGVYPDNIRDDGSTVVYQTIK</sequence>
<comment type="caution">
    <text evidence="2">The sequence shown here is derived from an EMBL/GenBank/DDBJ whole genome shotgun (WGS) entry which is preliminary data.</text>
</comment>
<reference evidence="2 3" key="1">
    <citation type="journal article" date="2023" name="Microb. Genom.">
        <title>Mesoterricola silvestris gen. nov., sp. nov., Mesoterricola sediminis sp. nov., Geothrix oryzae sp. nov., Geothrix edaphica sp. nov., Geothrix rubra sp. nov., and Geothrix limicola sp. nov., six novel members of Acidobacteriota isolated from soils.</title>
        <authorList>
            <person name="Weisberg A.J."/>
            <person name="Pearce E."/>
            <person name="Kramer C.G."/>
            <person name="Chang J.H."/>
            <person name="Clarke C.R."/>
        </authorList>
    </citation>
    <scope>NUCLEOTIDE SEQUENCE [LARGE SCALE GENOMIC DNA]</scope>
    <source>
        <strain evidence="2 3">NE20-4-1</strain>
    </source>
</reference>
<evidence type="ECO:0000313" key="2">
    <source>
        <dbReference type="EMBL" id="MDX3038403.1"/>
    </source>
</evidence>
<evidence type="ECO:0000256" key="1">
    <source>
        <dbReference type="SAM" id="SignalP"/>
    </source>
</evidence>
<evidence type="ECO:0000313" key="3">
    <source>
        <dbReference type="Proteomes" id="UP001282474"/>
    </source>
</evidence>
<protein>
    <submittedName>
        <fullName evidence="2">YiiX/YebB-like N1pC/P60 family cysteine hydrolase</fullName>
    </submittedName>
</protein>
<proteinExistence type="predicted"/>
<dbReference type="InterPro" id="IPR024453">
    <property type="entry name" value="Peptidase_C92"/>
</dbReference>